<dbReference type="CDD" id="cd01949">
    <property type="entry name" value="GGDEF"/>
    <property type="match status" value="1"/>
</dbReference>
<dbReference type="SMART" id="SM00267">
    <property type="entry name" value="GGDEF"/>
    <property type="match status" value="1"/>
</dbReference>
<evidence type="ECO:0000256" key="3">
    <source>
        <dbReference type="SAM" id="Phobius"/>
    </source>
</evidence>
<protein>
    <recommendedName>
        <fullName evidence="1">diguanylate cyclase</fullName>
        <ecNumber evidence="1">2.7.7.65</ecNumber>
    </recommendedName>
</protein>
<dbReference type="RefSeq" id="WP_323439586.1">
    <property type="nucleotide sequence ID" value="NZ_JAYFUH010000249.1"/>
</dbReference>
<dbReference type="PROSITE" id="PS50887">
    <property type="entry name" value="GGDEF"/>
    <property type="match status" value="1"/>
</dbReference>
<keyword evidence="6" id="KW-1185">Reference proteome</keyword>
<feature type="domain" description="GGDEF" evidence="4">
    <location>
        <begin position="221"/>
        <end position="349"/>
    </location>
</feature>
<organism evidence="5 6">
    <name type="scientific">Stenotrophomonas capsici</name>
    <dbReference type="NCBI Taxonomy" id="3110230"/>
    <lineage>
        <taxon>Bacteria</taxon>
        <taxon>Pseudomonadati</taxon>
        <taxon>Pseudomonadota</taxon>
        <taxon>Gammaproteobacteria</taxon>
        <taxon>Lysobacterales</taxon>
        <taxon>Lysobacteraceae</taxon>
        <taxon>Stenotrophomonas</taxon>
    </lineage>
</organism>
<keyword evidence="3" id="KW-0472">Membrane</keyword>
<dbReference type="InterPro" id="IPR029787">
    <property type="entry name" value="Nucleotide_cyclase"/>
</dbReference>
<keyword evidence="3" id="KW-0812">Transmembrane</keyword>
<gene>
    <name evidence="5" type="ORF">VA603_17580</name>
</gene>
<dbReference type="SUPFAM" id="SSF55073">
    <property type="entry name" value="Nucleotide cyclase"/>
    <property type="match status" value="1"/>
</dbReference>
<dbReference type="InterPro" id="IPR050469">
    <property type="entry name" value="Diguanylate_Cyclase"/>
</dbReference>
<feature type="transmembrane region" description="Helical" evidence="3">
    <location>
        <begin position="153"/>
        <end position="172"/>
    </location>
</feature>
<keyword evidence="5" id="KW-0548">Nucleotidyltransferase</keyword>
<sequence length="349" mass="38301">MCIRVKEIHHGRCYVAAAMHTPGPPVQHVPDLPQALRSVPLRTIAPTSALVLVFFSAWLAADRRLPELAISLLLTAVAVAATVLAQRRRLDIAGVLAALANAGGCLLAAWVLQHSALAWTFLVLISNFFIVRYEVAAPVNLALVVGLLLQPGLLLAPIQPQALAVIVLTFGFGHRFSRRLQGDRSRLEQLASLDALTGVPNRRALERTLSQQIIGQRESRFRHALVVLDIDHFKDVNDRHGHAAGDAALSDLAAILRFELRDRDQVFRFGGEEFVILAETGTREALERFTERIRKAVYEALRGPGGRITISLGGAMYAGEQRWQDWFARADAALYEAKRKGRNSAVIAG</sequence>
<dbReference type="Pfam" id="PF00990">
    <property type="entry name" value="GGDEF"/>
    <property type="match status" value="1"/>
</dbReference>
<comment type="catalytic activity">
    <reaction evidence="2">
        <text>2 GTP = 3',3'-c-di-GMP + 2 diphosphate</text>
        <dbReference type="Rhea" id="RHEA:24898"/>
        <dbReference type="ChEBI" id="CHEBI:33019"/>
        <dbReference type="ChEBI" id="CHEBI:37565"/>
        <dbReference type="ChEBI" id="CHEBI:58805"/>
        <dbReference type="EC" id="2.7.7.65"/>
    </reaction>
</comment>
<dbReference type="Gene3D" id="3.30.70.270">
    <property type="match status" value="1"/>
</dbReference>
<dbReference type="EMBL" id="JAYFUH010000249">
    <property type="protein sequence ID" value="MEA5669349.1"/>
    <property type="molecule type" value="Genomic_DNA"/>
</dbReference>
<evidence type="ECO:0000256" key="2">
    <source>
        <dbReference type="ARBA" id="ARBA00034247"/>
    </source>
</evidence>
<dbReference type="EC" id="2.7.7.65" evidence="1"/>
<dbReference type="Proteomes" id="UP001301653">
    <property type="component" value="Unassembled WGS sequence"/>
</dbReference>
<feature type="transmembrane region" description="Helical" evidence="3">
    <location>
        <begin position="116"/>
        <end position="133"/>
    </location>
</feature>
<evidence type="ECO:0000313" key="6">
    <source>
        <dbReference type="Proteomes" id="UP001301653"/>
    </source>
</evidence>
<name>A0ABU5V7P1_9GAMM</name>
<dbReference type="InterPro" id="IPR043128">
    <property type="entry name" value="Rev_trsase/Diguanyl_cyclase"/>
</dbReference>
<feature type="transmembrane region" description="Helical" evidence="3">
    <location>
        <begin position="68"/>
        <end position="86"/>
    </location>
</feature>
<feature type="transmembrane region" description="Helical" evidence="3">
    <location>
        <begin position="92"/>
        <end position="111"/>
    </location>
</feature>
<evidence type="ECO:0000259" key="4">
    <source>
        <dbReference type="PROSITE" id="PS50887"/>
    </source>
</evidence>
<comment type="caution">
    <text evidence="5">The sequence shown here is derived from an EMBL/GenBank/DDBJ whole genome shotgun (WGS) entry which is preliminary data.</text>
</comment>
<keyword evidence="5" id="KW-0808">Transferase</keyword>
<dbReference type="GO" id="GO:0052621">
    <property type="term" value="F:diguanylate cyclase activity"/>
    <property type="evidence" value="ECO:0007669"/>
    <property type="project" value="UniProtKB-EC"/>
</dbReference>
<reference evidence="5 6" key="1">
    <citation type="submission" date="2023-12" db="EMBL/GenBank/DDBJ databases">
        <title>Stenotrophomonas guangdongensis sp. nov., isolated from wilted pepper plants (Capsicum annuum).</title>
        <authorList>
            <person name="Qiu M."/>
            <person name="Li Y."/>
            <person name="Liu Q."/>
            <person name="Zhang X."/>
            <person name="Huang Y."/>
            <person name="Guo R."/>
            <person name="Hu M."/>
            <person name="Zhou J."/>
            <person name="Zhou X."/>
        </authorList>
    </citation>
    <scope>NUCLEOTIDE SEQUENCE [LARGE SCALE GENOMIC DNA]</scope>
    <source>
        <strain evidence="5 6">MH1</strain>
    </source>
</reference>
<proteinExistence type="predicted"/>
<dbReference type="NCBIfam" id="TIGR00254">
    <property type="entry name" value="GGDEF"/>
    <property type="match status" value="1"/>
</dbReference>
<evidence type="ECO:0000313" key="5">
    <source>
        <dbReference type="EMBL" id="MEA5669349.1"/>
    </source>
</evidence>
<accession>A0ABU5V7P1</accession>
<dbReference type="PANTHER" id="PTHR45138:SF9">
    <property type="entry name" value="DIGUANYLATE CYCLASE DGCM-RELATED"/>
    <property type="match status" value="1"/>
</dbReference>
<dbReference type="InterPro" id="IPR000160">
    <property type="entry name" value="GGDEF_dom"/>
</dbReference>
<evidence type="ECO:0000256" key="1">
    <source>
        <dbReference type="ARBA" id="ARBA00012528"/>
    </source>
</evidence>
<dbReference type="PANTHER" id="PTHR45138">
    <property type="entry name" value="REGULATORY COMPONENTS OF SENSORY TRANSDUCTION SYSTEM"/>
    <property type="match status" value="1"/>
</dbReference>
<feature type="transmembrane region" description="Helical" evidence="3">
    <location>
        <begin position="43"/>
        <end position="61"/>
    </location>
</feature>
<keyword evidence="3" id="KW-1133">Transmembrane helix</keyword>